<keyword evidence="3 6" id="KW-0812">Transmembrane</keyword>
<evidence type="ECO:0000256" key="2">
    <source>
        <dbReference type="ARBA" id="ARBA00022475"/>
    </source>
</evidence>
<proteinExistence type="predicted"/>
<dbReference type="Proteomes" id="UP000197215">
    <property type="component" value="Unassembled WGS sequence"/>
</dbReference>
<keyword evidence="4 6" id="KW-1133">Transmembrane helix</keyword>
<dbReference type="PANTHER" id="PTHR33529">
    <property type="entry name" value="SLR0882 PROTEIN-RELATED"/>
    <property type="match status" value="1"/>
</dbReference>
<organism evidence="7 8">
    <name type="scientific">Polynucleobacter victoriensis</name>
    <dbReference type="NCBI Taxonomy" id="2049319"/>
    <lineage>
        <taxon>Bacteria</taxon>
        <taxon>Pseudomonadati</taxon>
        <taxon>Pseudomonadota</taxon>
        <taxon>Betaproteobacteria</taxon>
        <taxon>Burkholderiales</taxon>
        <taxon>Burkholderiaceae</taxon>
        <taxon>Polynucleobacter</taxon>
    </lineage>
</organism>
<dbReference type="OrthoDB" id="9776227at2"/>
<comment type="subcellular location">
    <subcellularLocation>
        <location evidence="1">Cell membrane</location>
        <topology evidence="1">Multi-pass membrane protein</topology>
    </subcellularLocation>
</comment>
<sequence>MWQKLFPLVYERYIAKQIYLSFAFILFALTSLFVFFDFIAEIKDTNTTYSVALAFLTVLMRVPSRLVEIIPIAGLIGGIYVMANMAALSEYTILRIAGLDTKKALVTLMKIAAPIALLILLMSEVLGPFTEGLSKNIRLSALNQGKEALEFRSGAWIKDKLRGSDGKGEVKNGIRYINVGSLEGSQLIRGFRMYEFNDQYGLLVTRTAETVEFIGGGMWRLKDVTETRFTEIASGNHLDPSFTTQIKKTDTLDIETEVSPQLLGALLIKPDRLSIIDLFNYINHLKENKQDYQRYAISFWKKVIYPFTILVMLALALPFAYLQTRSGAIGYKVFGGIMLGISFQLFNSLFSHLGLLGEWPALVSAITPAMIYFILALVGIRWVSKV</sequence>
<dbReference type="InterPro" id="IPR005495">
    <property type="entry name" value="LptG/LptF_permease"/>
</dbReference>
<feature type="transmembrane region" description="Helical" evidence="6">
    <location>
        <begin position="20"/>
        <end position="40"/>
    </location>
</feature>
<keyword evidence="5 6" id="KW-0472">Membrane</keyword>
<evidence type="ECO:0000256" key="1">
    <source>
        <dbReference type="ARBA" id="ARBA00004651"/>
    </source>
</evidence>
<reference evidence="8" key="1">
    <citation type="submission" date="2017-06" db="EMBL/GenBank/DDBJ databases">
        <authorList>
            <person name="Varghese N."/>
            <person name="Submissions S."/>
        </authorList>
    </citation>
    <scope>NUCLEOTIDE SEQUENCE [LARGE SCALE GENOMIC DNA]</scope>
    <source>
        <strain evidence="8">MWH-VicM1</strain>
    </source>
</reference>
<dbReference type="AlphaFoldDB" id="A0A212T6A7"/>
<evidence type="ECO:0000313" key="7">
    <source>
        <dbReference type="EMBL" id="SNC61587.1"/>
    </source>
</evidence>
<dbReference type="GO" id="GO:0055085">
    <property type="term" value="P:transmembrane transport"/>
    <property type="evidence" value="ECO:0007669"/>
    <property type="project" value="InterPro"/>
</dbReference>
<dbReference type="GO" id="GO:0043190">
    <property type="term" value="C:ATP-binding cassette (ABC) transporter complex"/>
    <property type="evidence" value="ECO:0007669"/>
    <property type="project" value="InterPro"/>
</dbReference>
<name>A0A212T6A7_9BURK</name>
<dbReference type="EMBL" id="FYEX01000001">
    <property type="protein sequence ID" value="SNC61587.1"/>
    <property type="molecule type" value="Genomic_DNA"/>
</dbReference>
<accession>A0A212T6A7</accession>
<feature type="transmembrane region" description="Helical" evidence="6">
    <location>
        <begin position="362"/>
        <end position="383"/>
    </location>
</feature>
<feature type="transmembrane region" description="Helical" evidence="6">
    <location>
        <begin position="108"/>
        <end position="129"/>
    </location>
</feature>
<feature type="transmembrane region" description="Helical" evidence="6">
    <location>
        <begin position="303"/>
        <end position="322"/>
    </location>
</feature>
<evidence type="ECO:0000256" key="6">
    <source>
        <dbReference type="SAM" id="Phobius"/>
    </source>
</evidence>
<dbReference type="NCBIfam" id="TIGR04408">
    <property type="entry name" value="LptG_lptG"/>
    <property type="match status" value="1"/>
</dbReference>
<dbReference type="PANTHER" id="PTHR33529:SF2">
    <property type="entry name" value="LIPOPOLYSACCHARIDE EXPORT SYSTEM PERMEASE PROTEIN LPTG"/>
    <property type="match status" value="1"/>
</dbReference>
<evidence type="ECO:0000256" key="5">
    <source>
        <dbReference type="ARBA" id="ARBA00023136"/>
    </source>
</evidence>
<feature type="transmembrane region" description="Helical" evidence="6">
    <location>
        <begin position="69"/>
        <end position="88"/>
    </location>
</feature>
<evidence type="ECO:0000313" key="8">
    <source>
        <dbReference type="Proteomes" id="UP000197215"/>
    </source>
</evidence>
<keyword evidence="8" id="KW-1185">Reference proteome</keyword>
<evidence type="ECO:0000256" key="4">
    <source>
        <dbReference type="ARBA" id="ARBA00022989"/>
    </source>
</evidence>
<dbReference type="GO" id="GO:0015920">
    <property type="term" value="P:lipopolysaccharide transport"/>
    <property type="evidence" value="ECO:0007669"/>
    <property type="project" value="TreeGrafter"/>
</dbReference>
<keyword evidence="2" id="KW-1003">Cell membrane</keyword>
<dbReference type="Pfam" id="PF03739">
    <property type="entry name" value="LptF_LptG"/>
    <property type="match status" value="1"/>
</dbReference>
<gene>
    <name evidence="7" type="ORF">SAMN06295916_0504</name>
</gene>
<evidence type="ECO:0000256" key="3">
    <source>
        <dbReference type="ARBA" id="ARBA00022692"/>
    </source>
</evidence>
<dbReference type="InterPro" id="IPR030923">
    <property type="entry name" value="LptG"/>
</dbReference>
<feature type="transmembrane region" description="Helical" evidence="6">
    <location>
        <begin position="328"/>
        <end position="350"/>
    </location>
</feature>
<dbReference type="RefSeq" id="WP_088812405.1">
    <property type="nucleotide sequence ID" value="NZ_FYEX01000001.1"/>
</dbReference>
<protein>
    <submittedName>
        <fullName evidence="7">Lipopolysaccharide export system permease protein</fullName>
    </submittedName>
</protein>